<organism evidence="7 8">
    <name type="scientific">Cuneatibacter caecimuris</name>
    <dbReference type="NCBI Taxonomy" id="1796618"/>
    <lineage>
        <taxon>Bacteria</taxon>
        <taxon>Bacillati</taxon>
        <taxon>Bacillota</taxon>
        <taxon>Clostridia</taxon>
        <taxon>Lachnospirales</taxon>
        <taxon>Lachnospiraceae</taxon>
        <taxon>Cuneatibacter</taxon>
    </lineage>
</organism>
<dbReference type="SMART" id="SM00422">
    <property type="entry name" value="HTH_MERR"/>
    <property type="match status" value="1"/>
</dbReference>
<keyword evidence="1" id="KW-0678">Repressor</keyword>
<dbReference type="GO" id="GO:0003700">
    <property type="term" value="F:DNA-binding transcription factor activity"/>
    <property type="evidence" value="ECO:0007669"/>
    <property type="project" value="InterPro"/>
</dbReference>
<protein>
    <submittedName>
        <fullName evidence="7">DNA-binding transcriptional MerR regulator</fullName>
    </submittedName>
</protein>
<evidence type="ECO:0000259" key="6">
    <source>
        <dbReference type="PROSITE" id="PS50937"/>
    </source>
</evidence>
<proteinExistence type="predicted"/>
<reference evidence="7 8" key="1">
    <citation type="submission" date="2019-02" db="EMBL/GenBank/DDBJ databases">
        <title>Genomic Encyclopedia of Type Strains, Phase IV (KMG-IV): sequencing the most valuable type-strain genomes for metagenomic binning, comparative biology and taxonomic classification.</title>
        <authorList>
            <person name="Goeker M."/>
        </authorList>
    </citation>
    <scope>NUCLEOTIDE SEQUENCE [LARGE SCALE GENOMIC DNA]</scope>
    <source>
        <strain evidence="7 8">DSM 29486</strain>
    </source>
</reference>
<dbReference type="Gene3D" id="1.10.1660.10">
    <property type="match status" value="1"/>
</dbReference>
<feature type="coiled-coil region" evidence="5">
    <location>
        <begin position="83"/>
        <end position="110"/>
    </location>
</feature>
<dbReference type="InterPro" id="IPR047057">
    <property type="entry name" value="MerR_fam"/>
</dbReference>
<evidence type="ECO:0000256" key="4">
    <source>
        <dbReference type="ARBA" id="ARBA00023163"/>
    </source>
</evidence>
<dbReference type="PRINTS" id="PR00040">
    <property type="entry name" value="HTHMERR"/>
</dbReference>
<feature type="domain" description="HTH merR-type" evidence="6">
    <location>
        <begin position="2"/>
        <end position="71"/>
    </location>
</feature>
<evidence type="ECO:0000256" key="2">
    <source>
        <dbReference type="ARBA" id="ARBA00023015"/>
    </source>
</evidence>
<evidence type="ECO:0000256" key="1">
    <source>
        <dbReference type="ARBA" id="ARBA00022491"/>
    </source>
</evidence>
<sequence length="152" mass="17715">MLYTVGEMAKTLGVPASTLRYYDQEGILPFVERSSGGIRMFTDKDYEWLKVIECLKRSGLSIKEIKTFMDMAGKGDASLNERLELFRARKKAVQKQLEELQETLDLLEFKCWYYEEAVKDGTDRRVRSLTIDEIPGQYRLTRQKMNISHSET</sequence>
<name>A0A4Q7P3L0_9FIRM</name>
<keyword evidence="3 7" id="KW-0238">DNA-binding</keyword>
<evidence type="ECO:0000256" key="3">
    <source>
        <dbReference type="ARBA" id="ARBA00023125"/>
    </source>
</evidence>
<dbReference type="OrthoDB" id="9811174at2"/>
<dbReference type="SUPFAM" id="SSF46955">
    <property type="entry name" value="Putative DNA-binding domain"/>
    <property type="match status" value="1"/>
</dbReference>
<keyword evidence="2" id="KW-0805">Transcription regulation</keyword>
<dbReference type="InterPro" id="IPR009061">
    <property type="entry name" value="DNA-bd_dom_put_sf"/>
</dbReference>
<keyword evidence="5" id="KW-0175">Coiled coil</keyword>
<dbReference type="PANTHER" id="PTHR30204">
    <property type="entry name" value="REDOX-CYCLING DRUG-SENSING TRANSCRIPTIONAL ACTIVATOR SOXR"/>
    <property type="match status" value="1"/>
</dbReference>
<dbReference type="PANTHER" id="PTHR30204:SF69">
    <property type="entry name" value="MERR-FAMILY TRANSCRIPTIONAL REGULATOR"/>
    <property type="match status" value="1"/>
</dbReference>
<dbReference type="InterPro" id="IPR000551">
    <property type="entry name" value="MerR-type_HTH_dom"/>
</dbReference>
<dbReference type="GO" id="GO:0003677">
    <property type="term" value="F:DNA binding"/>
    <property type="evidence" value="ECO:0007669"/>
    <property type="project" value="UniProtKB-KW"/>
</dbReference>
<evidence type="ECO:0000313" key="7">
    <source>
        <dbReference type="EMBL" id="RZS94000.1"/>
    </source>
</evidence>
<dbReference type="RefSeq" id="WP_130435642.1">
    <property type="nucleotide sequence ID" value="NZ_SGXF01000005.1"/>
</dbReference>
<evidence type="ECO:0000256" key="5">
    <source>
        <dbReference type="SAM" id="Coils"/>
    </source>
</evidence>
<dbReference type="AlphaFoldDB" id="A0A4Q7P3L0"/>
<dbReference type="Pfam" id="PF13411">
    <property type="entry name" value="MerR_1"/>
    <property type="match status" value="1"/>
</dbReference>
<dbReference type="PROSITE" id="PS50937">
    <property type="entry name" value="HTH_MERR_2"/>
    <property type="match status" value="1"/>
</dbReference>
<dbReference type="EMBL" id="SGXF01000005">
    <property type="protein sequence ID" value="RZS94000.1"/>
    <property type="molecule type" value="Genomic_DNA"/>
</dbReference>
<evidence type="ECO:0000313" key="8">
    <source>
        <dbReference type="Proteomes" id="UP000292927"/>
    </source>
</evidence>
<comment type="caution">
    <text evidence="7">The sequence shown here is derived from an EMBL/GenBank/DDBJ whole genome shotgun (WGS) entry which is preliminary data.</text>
</comment>
<dbReference type="Proteomes" id="UP000292927">
    <property type="component" value="Unassembled WGS sequence"/>
</dbReference>
<gene>
    <name evidence="7" type="ORF">EV209_2362</name>
</gene>
<keyword evidence="4" id="KW-0804">Transcription</keyword>
<dbReference type="CDD" id="cd01109">
    <property type="entry name" value="HTH_YyaN"/>
    <property type="match status" value="1"/>
</dbReference>
<accession>A0A4Q7P3L0</accession>
<keyword evidence="8" id="KW-1185">Reference proteome</keyword>